<dbReference type="EMBL" id="JAOYOD010000001">
    <property type="protein sequence ID" value="MCV9385688.1"/>
    <property type="molecule type" value="Genomic_DNA"/>
</dbReference>
<keyword evidence="1" id="KW-0732">Signal</keyword>
<evidence type="ECO:0000256" key="1">
    <source>
        <dbReference type="SAM" id="SignalP"/>
    </source>
</evidence>
<comment type="caution">
    <text evidence="2">The sequence shown here is derived from an EMBL/GenBank/DDBJ whole genome shotgun (WGS) entry which is preliminary data.</text>
</comment>
<reference evidence="2 3" key="1">
    <citation type="submission" date="2022-10" db="EMBL/GenBank/DDBJ databases">
        <title>Comparative genomics and taxonomic characterization of three novel marine species of genus Reichenbachiella exhibiting antioxidant and polysaccharide degradation activities.</title>
        <authorList>
            <person name="Muhammad N."/>
            <person name="Lee Y.-J."/>
            <person name="Ko J."/>
            <person name="Kim S.-G."/>
        </authorList>
    </citation>
    <scope>NUCLEOTIDE SEQUENCE [LARGE SCALE GENOMIC DNA]</scope>
    <source>
        <strain evidence="2 3">ABR2-5</strain>
    </source>
</reference>
<evidence type="ECO:0008006" key="4">
    <source>
        <dbReference type="Google" id="ProtNLM"/>
    </source>
</evidence>
<dbReference type="Proteomes" id="UP001300692">
    <property type="component" value="Unassembled WGS sequence"/>
</dbReference>
<sequence>MKKHLFIICFLGLSSFCQAQTDVHLNIVNLLFFEASGSIEKGLNKNISVGGFAGYFYGLPHGAEGPFFLSNNGGENKYFHIGPEVKFYVYPDGSLNRFFVGAYARYTNGKATSPDNYGGEISSRYNKGSMGLSLGSKWVTKSNIIFGFFGGIDRNFVSNYNNERYLGTSPADGDDEYFGYRIGAHIGYRFGNKSTDK</sequence>
<organism evidence="2 3">
    <name type="scientific">Reichenbachiella ulvae</name>
    <dbReference type="NCBI Taxonomy" id="2980104"/>
    <lineage>
        <taxon>Bacteria</taxon>
        <taxon>Pseudomonadati</taxon>
        <taxon>Bacteroidota</taxon>
        <taxon>Cytophagia</taxon>
        <taxon>Cytophagales</taxon>
        <taxon>Reichenbachiellaceae</taxon>
        <taxon>Reichenbachiella</taxon>
    </lineage>
</organism>
<gene>
    <name evidence="2" type="ORF">N7U62_03395</name>
</gene>
<evidence type="ECO:0000313" key="3">
    <source>
        <dbReference type="Proteomes" id="UP001300692"/>
    </source>
</evidence>
<accession>A0ABT3CQ59</accession>
<feature type="signal peptide" evidence="1">
    <location>
        <begin position="1"/>
        <end position="19"/>
    </location>
</feature>
<proteinExistence type="predicted"/>
<evidence type="ECO:0000313" key="2">
    <source>
        <dbReference type="EMBL" id="MCV9385688.1"/>
    </source>
</evidence>
<dbReference type="RefSeq" id="WP_264136472.1">
    <property type="nucleotide sequence ID" value="NZ_JAOYOD010000001.1"/>
</dbReference>
<keyword evidence="3" id="KW-1185">Reference proteome</keyword>
<protein>
    <recommendedName>
        <fullName evidence="4">Outer membrane protein beta-barrel domain-containing protein</fullName>
    </recommendedName>
</protein>
<name>A0ABT3CQ59_9BACT</name>
<feature type="chain" id="PRO_5045721204" description="Outer membrane protein beta-barrel domain-containing protein" evidence="1">
    <location>
        <begin position="20"/>
        <end position="197"/>
    </location>
</feature>